<protein>
    <recommendedName>
        <fullName evidence="8">Acetyltransferase component of pyruvate dehydrogenase complex</fullName>
        <ecNumber evidence="8">2.3.1.12</ecNumber>
    </recommendedName>
</protein>
<evidence type="ECO:0000313" key="11">
    <source>
        <dbReference type="EMBL" id="GAO97830.1"/>
    </source>
</evidence>
<evidence type="ECO:0000256" key="1">
    <source>
        <dbReference type="ARBA" id="ARBA00007317"/>
    </source>
</evidence>
<dbReference type="PANTHER" id="PTHR23151">
    <property type="entry name" value="DIHYDROLIPOAMIDE ACETYL/SUCCINYL-TRANSFERASE-RELATED"/>
    <property type="match status" value="1"/>
</dbReference>
<evidence type="ECO:0000256" key="6">
    <source>
        <dbReference type="ARBA" id="ARBA00025211"/>
    </source>
</evidence>
<proteinExistence type="inferred from homology"/>
<comment type="similarity">
    <text evidence="1 8">Belongs to the 2-oxoacid dehydrogenase family.</text>
</comment>
<name>A0A0K8MBB9_9PROT</name>
<dbReference type="Gene3D" id="4.10.320.10">
    <property type="entry name" value="E3-binding domain"/>
    <property type="match status" value="1"/>
</dbReference>
<dbReference type="SUPFAM" id="SSF52777">
    <property type="entry name" value="CoA-dependent acyltransferases"/>
    <property type="match status" value="1"/>
</dbReference>
<dbReference type="EC" id="2.3.1.12" evidence="8"/>
<feature type="domain" description="Lipoyl-binding" evidence="9">
    <location>
        <begin position="2"/>
        <end position="78"/>
    </location>
</feature>
<feature type="domain" description="Peripheral subunit-binding (PSBD)" evidence="10">
    <location>
        <begin position="126"/>
        <end position="163"/>
    </location>
</feature>
<dbReference type="NCBIfam" id="TIGR01349">
    <property type="entry name" value="PDHac_trf_mito"/>
    <property type="match status" value="1"/>
</dbReference>
<dbReference type="PROSITE" id="PS00189">
    <property type="entry name" value="LIPOYL"/>
    <property type="match status" value="1"/>
</dbReference>
<evidence type="ECO:0000256" key="2">
    <source>
        <dbReference type="ARBA" id="ARBA00011484"/>
    </source>
</evidence>
<dbReference type="FunFam" id="3.30.559.10:FF:000003">
    <property type="entry name" value="Acetyltransferase component of pyruvate dehydrogenase complex"/>
    <property type="match status" value="1"/>
</dbReference>
<dbReference type="InterPro" id="IPR006257">
    <property type="entry name" value="LAT1"/>
</dbReference>
<evidence type="ECO:0000256" key="8">
    <source>
        <dbReference type="RuleBase" id="RU361137"/>
    </source>
</evidence>
<dbReference type="InterPro" id="IPR036625">
    <property type="entry name" value="E3-bd_dom_sf"/>
</dbReference>
<dbReference type="Proteomes" id="UP000036771">
    <property type="component" value="Unassembled WGS sequence"/>
</dbReference>
<dbReference type="FunFam" id="2.40.50.100:FF:000010">
    <property type="entry name" value="Acetyltransferase component of pyruvate dehydrogenase complex"/>
    <property type="match status" value="1"/>
</dbReference>
<evidence type="ECO:0000259" key="10">
    <source>
        <dbReference type="PROSITE" id="PS51826"/>
    </source>
</evidence>
<dbReference type="SUPFAM" id="SSF47005">
    <property type="entry name" value="Peripheral subunit-binding domain of 2-oxo acid dehydrogenase complex"/>
    <property type="match status" value="1"/>
</dbReference>
<dbReference type="AlphaFoldDB" id="A0A0K8MBB9"/>
<dbReference type="GO" id="GO:0004742">
    <property type="term" value="F:dihydrolipoyllysine-residue acetyltransferase activity"/>
    <property type="evidence" value="ECO:0007669"/>
    <property type="project" value="UniProtKB-UniRule"/>
</dbReference>
<keyword evidence="3 8" id="KW-0808">Transferase</keyword>
<dbReference type="InterPro" id="IPR000089">
    <property type="entry name" value="Biotin_lipoyl"/>
</dbReference>
<reference evidence="11 12" key="1">
    <citation type="submission" date="2015-03" db="EMBL/GenBank/DDBJ databases">
        <title>Caedibacter varicaedens, whole genome shotgun sequence.</title>
        <authorList>
            <person name="Suzuki H."/>
            <person name="Dapper A.L."/>
            <person name="Gibson A.K."/>
            <person name="Jackson C."/>
            <person name="Lee H."/>
            <person name="Pejaver V.R."/>
            <person name="Doak T."/>
            <person name="Lynch M."/>
        </authorList>
    </citation>
    <scope>NUCLEOTIDE SEQUENCE [LARGE SCALE GENOMIC DNA]</scope>
</reference>
<dbReference type="STRING" id="1629334.Cva_00470"/>
<comment type="subunit">
    <text evidence="2">Forms a 24-polypeptide structural core with octahedral symmetry.</text>
</comment>
<evidence type="ECO:0000313" key="12">
    <source>
        <dbReference type="Proteomes" id="UP000036771"/>
    </source>
</evidence>
<dbReference type="SUPFAM" id="SSF51230">
    <property type="entry name" value="Single hybrid motif"/>
    <property type="match status" value="1"/>
</dbReference>
<keyword evidence="5 8" id="KW-0012">Acyltransferase</keyword>
<dbReference type="Pfam" id="PF02817">
    <property type="entry name" value="E3_binding"/>
    <property type="match status" value="1"/>
</dbReference>
<comment type="function">
    <text evidence="6">The pyruvate dehydrogenase complex catalyzes the overall conversion of pyruvate to acetyl-CoA and CO(2). It contains multiple copies of three enzymatic components: pyruvate dehydrogenase (E1), dihydrolipoamide acetyltransferase (E2) and lipoamide dehydrogenase (E3).</text>
</comment>
<dbReference type="Pfam" id="PF00198">
    <property type="entry name" value="2-oxoacid_dh"/>
    <property type="match status" value="1"/>
</dbReference>
<dbReference type="InterPro" id="IPR045257">
    <property type="entry name" value="E2/Pdx1"/>
</dbReference>
<keyword evidence="12" id="KW-1185">Reference proteome</keyword>
<dbReference type="InterPro" id="IPR011053">
    <property type="entry name" value="Single_hybrid_motif"/>
</dbReference>
<dbReference type="InterPro" id="IPR004167">
    <property type="entry name" value="PSBD"/>
</dbReference>
<dbReference type="InterPro" id="IPR023213">
    <property type="entry name" value="CAT-like_dom_sf"/>
</dbReference>
<comment type="caution">
    <text evidence="11">The sequence shown here is derived from an EMBL/GenBank/DDBJ whole genome shotgun (WGS) entry which is preliminary data.</text>
</comment>
<dbReference type="EMBL" id="BBVC01000019">
    <property type="protein sequence ID" value="GAO97830.1"/>
    <property type="molecule type" value="Genomic_DNA"/>
</dbReference>
<dbReference type="PANTHER" id="PTHR23151:SF90">
    <property type="entry name" value="DIHYDROLIPOYLLYSINE-RESIDUE ACETYLTRANSFERASE COMPONENT OF PYRUVATE DEHYDROGENASE COMPLEX, MITOCHONDRIAL-RELATED"/>
    <property type="match status" value="1"/>
</dbReference>
<evidence type="ECO:0000256" key="5">
    <source>
        <dbReference type="ARBA" id="ARBA00023315"/>
    </source>
</evidence>
<evidence type="ECO:0000256" key="4">
    <source>
        <dbReference type="ARBA" id="ARBA00022823"/>
    </source>
</evidence>
<dbReference type="Gene3D" id="2.40.50.100">
    <property type="match status" value="1"/>
</dbReference>
<dbReference type="Pfam" id="PF00364">
    <property type="entry name" value="Biotin_lipoyl"/>
    <property type="match status" value="1"/>
</dbReference>
<accession>A0A0K8MBB9</accession>
<evidence type="ECO:0000256" key="3">
    <source>
        <dbReference type="ARBA" id="ARBA00022679"/>
    </source>
</evidence>
<keyword evidence="11" id="KW-0670">Pyruvate</keyword>
<dbReference type="Gene3D" id="3.30.559.10">
    <property type="entry name" value="Chloramphenicol acetyltransferase-like domain"/>
    <property type="match status" value="1"/>
</dbReference>
<dbReference type="InterPro" id="IPR001078">
    <property type="entry name" value="2-oxoacid_DH_actylTfrase"/>
</dbReference>
<dbReference type="CDD" id="cd06849">
    <property type="entry name" value="lipoyl_domain"/>
    <property type="match status" value="1"/>
</dbReference>
<dbReference type="PROSITE" id="PS50968">
    <property type="entry name" value="BIOTINYL_LIPOYL"/>
    <property type="match status" value="1"/>
</dbReference>
<dbReference type="GO" id="GO:0045254">
    <property type="term" value="C:pyruvate dehydrogenase complex"/>
    <property type="evidence" value="ECO:0007669"/>
    <property type="project" value="UniProtKB-UniRule"/>
</dbReference>
<gene>
    <name evidence="11" type="primary">pdhC</name>
    <name evidence="11" type="ORF">Cva_00470</name>
</gene>
<evidence type="ECO:0000256" key="7">
    <source>
        <dbReference type="ARBA" id="ARBA00048370"/>
    </source>
</evidence>
<dbReference type="InterPro" id="IPR003016">
    <property type="entry name" value="2-oxoA_DH_lipoyl-BS"/>
</dbReference>
<comment type="catalytic activity">
    <reaction evidence="7 8">
        <text>N(6)-[(R)-dihydrolipoyl]-L-lysyl-[protein] + acetyl-CoA = N(6)-[(R)-S(8)-acetyldihydrolipoyl]-L-lysyl-[protein] + CoA</text>
        <dbReference type="Rhea" id="RHEA:17017"/>
        <dbReference type="Rhea" id="RHEA-COMP:10475"/>
        <dbReference type="Rhea" id="RHEA-COMP:10478"/>
        <dbReference type="ChEBI" id="CHEBI:57287"/>
        <dbReference type="ChEBI" id="CHEBI:57288"/>
        <dbReference type="ChEBI" id="CHEBI:83100"/>
        <dbReference type="ChEBI" id="CHEBI:83111"/>
        <dbReference type="EC" id="2.3.1.12"/>
    </reaction>
</comment>
<dbReference type="GO" id="GO:0006086">
    <property type="term" value="P:pyruvate decarboxylation to acetyl-CoA"/>
    <property type="evidence" value="ECO:0007669"/>
    <property type="project" value="InterPro"/>
</dbReference>
<dbReference type="OrthoDB" id="9805770at2"/>
<evidence type="ECO:0000259" key="9">
    <source>
        <dbReference type="PROSITE" id="PS50968"/>
    </source>
</evidence>
<organism evidence="11 12">
    <name type="scientific">Caedimonas varicaedens</name>
    <dbReference type="NCBI Taxonomy" id="1629334"/>
    <lineage>
        <taxon>Bacteria</taxon>
        <taxon>Pseudomonadati</taxon>
        <taxon>Pseudomonadota</taxon>
        <taxon>Alphaproteobacteria</taxon>
        <taxon>Holosporales</taxon>
        <taxon>Caedimonadaceae</taxon>
        <taxon>Caedimonas</taxon>
    </lineage>
</organism>
<comment type="cofactor">
    <cofactor evidence="8">
        <name>(R)-lipoate</name>
        <dbReference type="ChEBI" id="CHEBI:83088"/>
    </cofactor>
    <text evidence="8">Binds 1 lipoyl cofactor covalently.</text>
</comment>
<keyword evidence="4 8" id="KW-0450">Lipoyl</keyword>
<sequence length="410" mass="44262">MPIQILMPALSPTMSEGNLVKWHKKEGEQVKAGQILAEIETDKATMEIEAVDEGILGRIVVPEGTENVKVNELIGLLLEEGEDSSALDEVSIKKPPILAPASSSAKPALATVSELPSSSGGQNRVFATPLAKRIAEQKQIDLGTLSGSGPRGRIIRDDVEAYGNTAIRQAPLPEVKAADELFPSYQEIRLTNVRKVIAQRLSESKKMVPHFYLTIECEIDDLLKARQEINLNLDETQKISVNDFVIKAIAMALKKVPEANAAWGEDHLKLFNRADISVAVASDAGLITPIVRGADQKSLSEISREMKELVAKARAGKLKPHEFQGGTFSLSNLGMYGIKNFAAVINPPQGCILAVGAGQQQAIVKAGKIEVATVMNCTLSVDHRVVDGAVGAEFLKQFKQMITCPVMMVV</sequence>
<dbReference type="PROSITE" id="PS51826">
    <property type="entry name" value="PSBD"/>
    <property type="match status" value="1"/>
</dbReference>